<gene>
    <name evidence="3" type="ORF">Pta02_56680</name>
</gene>
<accession>A0A8J3T411</accession>
<dbReference type="PANTHER" id="PTHR30160">
    <property type="entry name" value="TETRAACYLDISACCHARIDE 4'-KINASE-RELATED"/>
    <property type="match status" value="1"/>
</dbReference>
<dbReference type="AlphaFoldDB" id="A0A8J3T411"/>
<evidence type="ECO:0000313" key="3">
    <source>
        <dbReference type="EMBL" id="GII03660.1"/>
    </source>
</evidence>
<dbReference type="Pfam" id="PF01075">
    <property type="entry name" value="Glyco_transf_9"/>
    <property type="match status" value="1"/>
</dbReference>
<dbReference type="GO" id="GO:0009244">
    <property type="term" value="P:lipopolysaccharide core region biosynthetic process"/>
    <property type="evidence" value="ECO:0007669"/>
    <property type="project" value="TreeGrafter"/>
</dbReference>
<dbReference type="InterPro" id="IPR002201">
    <property type="entry name" value="Glyco_trans_9"/>
</dbReference>
<keyword evidence="2 3" id="KW-0808">Transferase</keyword>
<dbReference type="EMBL" id="BOOK01000040">
    <property type="protein sequence ID" value="GII03660.1"/>
    <property type="molecule type" value="Genomic_DNA"/>
</dbReference>
<dbReference type="InterPro" id="IPR051199">
    <property type="entry name" value="LPS_LOS_Heptosyltrfase"/>
</dbReference>
<comment type="caution">
    <text evidence="3">The sequence shown here is derived from an EMBL/GenBank/DDBJ whole genome shotgun (WGS) entry which is preliminary data.</text>
</comment>
<dbReference type="GO" id="GO:0005829">
    <property type="term" value="C:cytosol"/>
    <property type="evidence" value="ECO:0007669"/>
    <property type="project" value="TreeGrafter"/>
</dbReference>
<dbReference type="Gene3D" id="3.40.50.2000">
    <property type="entry name" value="Glycogen Phosphorylase B"/>
    <property type="match status" value="2"/>
</dbReference>
<keyword evidence="1" id="KW-0328">Glycosyltransferase</keyword>
<reference evidence="3" key="1">
    <citation type="submission" date="2021-01" db="EMBL/GenBank/DDBJ databases">
        <title>Whole genome shotgun sequence of Planobispora takensis NBRC 109077.</title>
        <authorList>
            <person name="Komaki H."/>
            <person name="Tamura T."/>
        </authorList>
    </citation>
    <scope>NUCLEOTIDE SEQUENCE</scope>
    <source>
        <strain evidence="3">NBRC 109077</strain>
    </source>
</reference>
<keyword evidence="4" id="KW-1185">Reference proteome</keyword>
<organism evidence="3 4">
    <name type="scientific">Planobispora takensis</name>
    <dbReference type="NCBI Taxonomy" id="1367882"/>
    <lineage>
        <taxon>Bacteria</taxon>
        <taxon>Bacillati</taxon>
        <taxon>Actinomycetota</taxon>
        <taxon>Actinomycetes</taxon>
        <taxon>Streptosporangiales</taxon>
        <taxon>Streptosporangiaceae</taxon>
        <taxon>Planobispora</taxon>
    </lineage>
</organism>
<dbReference type="CDD" id="cd03789">
    <property type="entry name" value="GT9_LPS_heptosyltransferase"/>
    <property type="match status" value="1"/>
</dbReference>
<dbReference type="GO" id="GO:0008713">
    <property type="term" value="F:ADP-heptose-lipopolysaccharide heptosyltransferase activity"/>
    <property type="evidence" value="ECO:0007669"/>
    <property type="project" value="TreeGrafter"/>
</dbReference>
<name>A0A8J3T411_9ACTN</name>
<dbReference type="PANTHER" id="PTHR30160:SF1">
    <property type="entry name" value="LIPOPOLYSACCHARIDE 1,2-N-ACETYLGLUCOSAMINETRANSFERASE-RELATED"/>
    <property type="match status" value="1"/>
</dbReference>
<dbReference type="Proteomes" id="UP000634476">
    <property type="component" value="Unassembled WGS sequence"/>
</dbReference>
<evidence type="ECO:0000313" key="4">
    <source>
        <dbReference type="Proteomes" id="UP000634476"/>
    </source>
</evidence>
<sequence>MIGTVLVARVDNAGDVLLAGPAIRAVAAGAREVVLLAGPHGRAAGELLPGVSRVLEWRTPWIDPEPPPVNEAHIARLVEDVRRLAPEQALILTSFHQSPLPLALLLRLAGVPRISAISTDYPGSLLDVRRVVDEDADVPEAERMLGLAAQAGFGLPPGDDGRLAVRRPLPEVGHLTGPPGYVVLHPGVSAPARAWPAQSWIRLAAELSAAGERVVVTGGPGERELTARIAAAGDAPDLGGGTTMAELAAVLDGAGAVVAANTGPAHLAAAVGTPVVSLFAPVVPAARWAPYGVRSAVLGDQNAPCRGTRARVCPVPGHPCLSSVPSQRVVEEVRRVAAPKEAVV</sequence>
<proteinExistence type="predicted"/>
<protein>
    <submittedName>
        <fullName evidence="3">Glycosyl transferase</fullName>
    </submittedName>
</protein>
<evidence type="ECO:0000256" key="1">
    <source>
        <dbReference type="ARBA" id="ARBA00022676"/>
    </source>
</evidence>
<evidence type="ECO:0000256" key="2">
    <source>
        <dbReference type="ARBA" id="ARBA00022679"/>
    </source>
</evidence>
<dbReference type="SUPFAM" id="SSF53756">
    <property type="entry name" value="UDP-Glycosyltransferase/glycogen phosphorylase"/>
    <property type="match status" value="1"/>
</dbReference>
<dbReference type="RefSeq" id="WP_203877936.1">
    <property type="nucleotide sequence ID" value="NZ_BOOK01000040.1"/>
</dbReference>